<feature type="compositionally biased region" description="Basic and acidic residues" evidence="1">
    <location>
        <begin position="29"/>
        <end position="39"/>
    </location>
</feature>
<feature type="domain" description="GAGE" evidence="2">
    <location>
        <begin position="1"/>
        <end position="64"/>
    </location>
</feature>
<protein>
    <submittedName>
        <fullName evidence="4">P antigen family member 3</fullName>
    </submittedName>
</protein>
<dbReference type="Pfam" id="PF05831">
    <property type="entry name" value="GAGE"/>
    <property type="match status" value="1"/>
</dbReference>
<dbReference type="Proteomes" id="UP000248480">
    <property type="component" value="Unplaced"/>
</dbReference>
<evidence type="ECO:0000256" key="1">
    <source>
        <dbReference type="SAM" id="MobiDB-lite"/>
    </source>
</evidence>
<organism evidence="3 4">
    <name type="scientific">Trichechus manatus latirostris</name>
    <name type="common">Florida manatee</name>
    <dbReference type="NCBI Taxonomy" id="127582"/>
    <lineage>
        <taxon>Eukaryota</taxon>
        <taxon>Metazoa</taxon>
        <taxon>Chordata</taxon>
        <taxon>Craniata</taxon>
        <taxon>Vertebrata</taxon>
        <taxon>Euteleostomi</taxon>
        <taxon>Mammalia</taxon>
        <taxon>Eutheria</taxon>
        <taxon>Afrotheria</taxon>
        <taxon>Sirenia</taxon>
        <taxon>Trichechidae</taxon>
        <taxon>Trichechus</taxon>
    </lineage>
</organism>
<name>A0A2Y9R299_TRIMA</name>
<reference evidence="4" key="1">
    <citation type="submission" date="2025-08" db="UniProtKB">
        <authorList>
            <consortium name="RefSeq"/>
        </authorList>
    </citation>
    <scope>IDENTIFICATION</scope>
</reference>
<feature type="region of interest" description="Disordered" evidence="1">
    <location>
        <begin position="1"/>
        <end position="87"/>
    </location>
</feature>
<sequence>MSGRARSRSRGRGDGQESSDLFEPVVEMGLEKTEGERGDSPGVKGKTPPTLKPAKIPEAGPDACPWLHSLGPAPAAASRHPPAMPKT</sequence>
<feature type="compositionally biased region" description="Basic residues" evidence="1">
    <location>
        <begin position="1"/>
        <end position="10"/>
    </location>
</feature>
<dbReference type="RefSeq" id="XP_023587606.1">
    <property type="nucleotide sequence ID" value="XM_023731838.1"/>
</dbReference>
<proteinExistence type="predicted"/>
<dbReference type="GeneID" id="105756300"/>
<evidence type="ECO:0000313" key="3">
    <source>
        <dbReference type="Proteomes" id="UP000248480"/>
    </source>
</evidence>
<dbReference type="SMART" id="SM01379">
    <property type="entry name" value="GAGE"/>
    <property type="match status" value="1"/>
</dbReference>
<dbReference type="CTD" id="139793"/>
<evidence type="ECO:0000259" key="2">
    <source>
        <dbReference type="SMART" id="SM01379"/>
    </source>
</evidence>
<dbReference type="KEGG" id="tmu:105756300"/>
<accession>A0A2Y9R299</accession>
<dbReference type="InterPro" id="IPR031320">
    <property type="entry name" value="GAGE"/>
</dbReference>
<dbReference type="STRING" id="127582.A0A2Y9R299"/>
<gene>
    <name evidence="4" type="primary">PAGE3</name>
</gene>
<keyword evidence="3" id="KW-1185">Reference proteome</keyword>
<dbReference type="InParanoid" id="A0A2Y9R299"/>
<evidence type="ECO:0000313" key="4">
    <source>
        <dbReference type="RefSeq" id="XP_023587606.1"/>
    </source>
</evidence>
<feature type="compositionally biased region" description="Low complexity" evidence="1">
    <location>
        <begin position="72"/>
        <end position="81"/>
    </location>
</feature>
<dbReference type="AlphaFoldDB" id="A0A2Y9R299"/>